<dbReference type="RefSeq" id="XP_013330882.1">
    <property type="nucleotide sequence ID" value="XM_013475428.1"/>
</dbReference>
<feature type="non-terminal residue" evidence="9">
    <location>
        <position position="607"/>
    </location>
</feature>
<keyword evidence="6 8" id="KW-0472">Membrane</keyword>
<comment type="subcellular location">
    <subcellularLocation>
        <location evidence="1">Membrane</location>
        <topology evidence="1">Multi-pass membrane protein</topology>
    </subcellularLocation>
</comment>
<evidence type="ECO:0000256" key="1">
    <source>
        <dbReference type="ARBA" id="ARBA00004141"/>
    </source>
</evidence>
<feature type="region of interest" description="Disordered" evidence="7">
    <location>
        <begin position="524"/>
        <end position="551"/>
    </location>
</feature>
<evidence type="ECO:0000256" key="4">
    <source>
        <dbReference type="ARBA" id="ARBA00022692"/>
    </source>
</evidence>
<dbReference type="InterPro" id="IPR011701">
    <property type="entry name" value="MFS"/>
</dbReference>
<evidence type="ECO:0000256" key="7">
    <source>
        <dbReference type="SAM" id="MobiDB-lite"/>
    </source>
</evidence>
<dbReference type="GO" id="GO:0022857">
    <property type="term" value="F:transmembrane transporter activity"/>
    <property type="evidence" value="ECO:0007669"/>
    <property type="project" value="InterPro"/>
</dbReference>
<dbReference type="FunFam" id="1.20.1250.20:FF:000284">
    <property type="entry name" value="Siderophore iron transporter mirB"/>
    <property type="match status" value="1"/>
</dbReference>
<dbReference type="Gene3D" id="1.20.1250.20">
    <property type="entry name" value="MFS general substrate transporter like domains"/>
    <property type="match status" value="1"/>
</dbReference>
<feature type="transmembrane region" description="Helical" evidence="8">
    <location>
        <begin position="153"/>
        <end position="170"/>
    </location>
</feature>
<feature type="transmembrane region" description="Helical" evidence="8">
    <location>
        <begin position="241"/>
        <end position="264"/>
    </location>
</feature>
<feature type="transmembrane region" description="Helical" evidence="8">
    <location>
        <begin position="90"/>
        <end position="114"/>
    </location>
</feature>
<dbReference type="GeneID" id="25314054"/>
<evidence type="ECO:0000256" key="6">
    <source>
        <dbReference type="ARBA" id="ARBA00023136"/>
    </source>
</evidence>
<evidence type="ECO:0000313" key="10">
    <source>
        <dbReference type="Proteomes" id="UP000053958"/>
    </source>
</evidence>
<dbReference type="EMBL" id="LASV01000070">
    <property type="protein sequence ID" value="KKA24270.1"/>
    <property type="molecule type" value="Genomic_DNA"/>
</dbReference>
<keyword evidence="5 8" id="KW-1133">Transmembrane helix</keyword>
<evidence type="ECO:0000256" key="2">
    <source>
        <dbReference type="ARBA" id="ARBA00008335"/>
    </source>
</evidence>
<feature type="transmembrane region" description="Helical" evidence="8">
    <location>
        <begin position="210"/>
        <end position="229"/>
    </location>
</feature>
<protein>
    <submittedName>
        <fullName evidence="9">Siderochrome-iron transporter</fullName>
    </submittedName>
</protein>
<dbReference type="PANTHER" id="PTHR23501:SF107">
    <property type="entry name" value="TRANSPORTER, PUTATIVE (AFU_ORTHOLOGUE AFUA_7G04730)-RELATED"/>
    <property type="match status" value="1"/>
</dbReference>
<dbReference type="GO" id="GO:0005886">
    <property type="term" value="C:plasma membrane"/>
    <property type="evidence" value="ECO:0007669"/>
    <property type="project" value="TreeGrafter"/>
</dbReference>
<feature type="transmembrane region" description="Helical" evidence="8">
    <location>
        <begin position="176"/>
        <end position="198"/>
    </location>
</feature>
<comment type="similarity">
    <text evidence="2">Belongs to the major facilitator superfamily.</text>
</comment>
<gene>
    <name evidence="9" type="ORF">T310_1703</name>
</gene>
<evidence type="ECO:0000313" key="9">
    <source>
        <dbReference type="EMBL" id="KKA24270.1"/>
    </source>
</evidence>
<proteinExistence type="inferred from homology"/>
<dbReference type="SUPFAM" id="SSF103473">
    <property type="entry name" value="MFS general substrate transporter"/>
    <property type="match status" value="1"/>
</dbReference>
<evidence type="ECO:0000256" key="8">
    <source>
        <dbReference type="SAM" id="Phobius"/>
    </source>
</evidence>
<dbReference type="OrthoDB" id="4078873at2759"/>
<dbReference type="Pfam" id="PF07690">
    <property type="entry name" value="MFS_1"/>
    <property type="match status" value="1"/>
</dbReference>
<reference evidence="9 10" key="1">
    <citation type="submission" date="2015-04" db="EMBL/GenBank/DDBJ databases">
        <authorList>
            <person name="Heijne W.H."/>
            <person name="Fedorova N.D."/>
            <person name="Nierman W.C."/>
            <person name="Vollebregt A.W."/>
            <person name="Zhao Z."/>
            <person name="Wu L."/>
            <person name="Kumar M."/>
            <person name="Stam H."/>
            <person name="van den Berg M.A."/>
            <person name="Pel H.J."/>
        </authorList>
    </citation>
    <scope>NUCLEOTIDE SEQUENCE [LARGE SCALE GENOMIC DNA]</scope>
    <source>
        <strain evidence="9 10">CBS 393.64</strain>
    </source>
</reference>
<evidence type="ECO:0000256" key="5">
    <source>
        <dbReference type="ARBA" id="ARBA00022989"/>
    </source>
</evidence>
<dbReference type="Proteomes" id="UP000053958">
    <property type="component" value="Unassembled WGS sequence"/>
</dbReference>
<feature type="transmembrane region" description="Helical" evidence="8">
    <location>
        <begin position="412"/>
        <end position="429"/>
    </location>
</feature>
<accession>A0A0F4Z1P3</accession>
<keyword evidence="10" id="KW-1185">Reference proteome</keyword>
<name>A0A0F4Z1P3_RASE3</name>
<organism evidence="9 10">
    <name type="scientific">Rasamsonia emersonii (strain ATCC 16479 / CBS 393.64 / IMI 116815)</name>
    <dbReference type="NCBI Taxonomy" id="1408163"/>
    <lineage>
        <taxon>Eukaryota</taxon>
        <taxon>Fungi</taxon>
        <taxon>Dikarya</taxon>
        <taxon>Ascomycota</taxon>
        <taxon>Pezizomycotina</taxon>
        <taxon>Eurotiomycetes</taxon>
        <taxon>Eurotiomycetidae</taxon>
        <taxon>Eurotiales</taxon>
        <taxon>Trichocomaceae</taxon>
        <taxon>Rasamsonia</taxon>
    </lineage>
</organism>
<dbReference type="PANTHER" id="PTHR23501">
    <property type="entry name" value="MAJOR FACILITATOR SUPERFAMILY"/>
    <property type="match status" value="1"/>
</dbReference>
<dbReference type="InterPro" id="IPR036259">
    <property type="entry name" value="MFS_trans_sf"/>
</dbReference>
<evidence type="ECO:0000256" key="3">
    <source>
        <dbReference type="ARBA" id="ARBA00022448"/>
    </source>
</evidence>
<feature type="transmembrane region" description="Helical" evidence="8">
    <location>
        <begin position="120"/>
        <end position="141"/>
    </location>
</feature>
<sequence>MGVLDFVRGRNDSHLAEAVVSSDDPQPKHEAGVSQDHVATDSDTLSLEAQNEKEIEAHPGEVTQYADIGVKKAEAAALVWSKKAVYATYAWIWVCFFMLALQQSIGTNVLYYAYSNFKTAPAVNTANILATIIGGVLKLPIAKTLNLWGRAEGFLLFVGIYLLGIIVLAACNGPNGYAAGYVLYWIGYDAIYLILDVFMADTSGLRNRAFAFGFASTPFICTAFTGPLAAQSFLAMTSWRWAYGAFAIIMPFVFVPLAVVFKFYQKKAESMGLYRREPSGRTVLQSIIHYIHEFDIIWRLLAHGRVYPVSLAIQLADLRASCLPQRHLHRHGRHRLLPFLCVCGLGKVLCTHPLCALGTLQTAHCAGRLLSGGCRLLQLLRMGPVLLLLCDGGLQSGHGHDRVHDPDLQRRLLLLVCGLWAVGALHQALQVHLSVLRPAAPAAGGWPDDSFPGPRRRHWLHHHVSDLHRLCRRHPGNWGANGSHGGCRPHGCANDAVAPVSVQQYRGIHRFCCVWSHLFGDLPGRPQPETPGKRQGGCGNHLRRGVPRTDEIPGRFSGARRDQLCVGVQPEIQQHCRDGGPGAGDSRNCYLEELPRRQEAEQGGDDV</sequence>
<keyword evidence="4 8" id="KW-0812">Transmembrane</keyword>
<keyword evidence="3" id="KW-0813">Transport</keyword>
<comment type="caution">
    <text evidence="9">The sequence shown here is derived from an EMBL/GenBank/DDBJ whole genome shotgun (WGS) entry which is preliminary data.</text>
</comment>
<dbReference type="AlphaFoldDB" id="A0A0F4Z1P3"/>